<comment type="caution">
    <text evidence="1">The sequence shown here is derived from an EMBL/GenBank/DDBJ whole genome shotgun (WGS) entry which is preliminary data.</text>
</comment>
<protein>
    <submittedName>
        <fullName evidence="1">Uncharacterized protein</fullName>
    </submittedName>
</protein>
<dbReference type="AlphaFoldDB" id="A0A699ZPE7"/>
<evidence type="ECO:0000313" key="1">
    <source>
        <dbReference type="EMBL" id="GFH17762.1"/>
    </source>
</evidence>
<organism evidence="1 2">
    <name type="scientific">Haematococcus lacustris</name>
    <name type="common">Green alga</name>
    <name type="synonym">Haematococcus pluvialis</name>
    <dbReference type="NCBI Taxonomy" id="44745"/>
    <lineage>
        <taxon>Eukaryota</taxon>
        <taxon>Viridiplantae</taxon>
        <taxon>Chlorophyta</taxon>
        <taxon>core chlorophytes</taxon>
        <taxon>Chlorophyceae</taxon>
        <taxon>CS clade</taxon>
        <taxon>Chlamydomonadales</taxon>
        <taxon>Haematococcaceae</taxon>
        <taxon>Haematococcus</taxon>
    </lineage>
</organism>
<sequence>SNQSQVTPMLTSRATLLSVYADSPGFLALLAHLGLSIATHLTSYVQASATPEQLRVVQRYLEGSRAPATAELWQHLAPQAFYQWQAAQLASVVAEHKAASHQQQLLATLSRREDTRGKLALQRLHNFYADVRSPVPAAL</sequence>
<keyword evidence="2" id="KW-1185">Reference proteome</keyword>
<proteinExistence type="predicted"/>
<dbReference type="EMBL" id="BLLF01001197">
    <property type="protein sequence ID" value="GFH17762.1"/>
    <property type="molecule type" value="Genomic_DNA"/>
</dbReference>
<dbReference type="Proteomes" id="UP000485058">
    <property type="component" value="Unassembled WGS sequence"/>
</dbReference>
<feature type="non-terminal residue" evidence="1">
    <location>
        <position position="1"/>
    </location>
</feature>
<reference evidence="1 2" key="1">
    <citation type="submission" date="2020-02" db="EMBL/GenBank/DDBJ databases">
        <title>Draft genome sequence of Haematococcus lacustris strain NIES-144.</title>
        <authorList>
            <person name="Morimoto D."/>
            <person name="Nakagawa S."/>
            <person name="Yoshida T."/>
            <person name="Sawayama S."/>
        </authorList>
    </citation>
    <scope>NUCLEOTIDE SEQUENCE [LARGE SCALE GENOMIC DNA]</scope>
    <source>
        <strain evidence="1 2">NIES-144</strain>
    </source>
</reference>
<name>A0A699ZPE7_HAELA</name>
<gene>
    <name evidence="1" type="ORF">HaLaN_14459</name>
</gene>
<evidence type="ECO:0000313" key="2">
    <source>
        <dbReference type="Proteomes" id="UP000485058"/>
    </source>
</evidence>
<accession>A0A699ZPE7</accession>
<feature type="non-terminal residue" evidence="1">
    <location>
        <position position="139"/>
    </location>
</feature>